<dbReference type="Proteomes" id="UP000314982">
    <property type="component" value="Unassembled WGS sequence"/>
</dbReference>
<evidence type="ECO:0000313" key="3">
    <source>
        <dbReference type="Proteomes" id="UP000314982"/>
    </source>
</evidence>
<dbReference type="Ensembl" id="ENSHHUT00000024137.1">
    <property type="protein sequence ID" value="ENSHHUP00000023259.1"/>
    <property type="gene ID" value="ENSHHUG00000014584.1"/>
</dbReference>
<proteinExistence type="predicted"/>
<reference evidence="2" key="2">
    <citation type="submission" date="2025-08" db="UniProtKB">
        <authorList>
            <consortium name="Ensembl"/>
        </authorList>
    </citation>
    <scope>IDENTIFICATION</scope>
</reference>
<keyword evidence="1" id="KW-0436">Ligase</keyword>
<organism evidence="2 3">
    <name type="scientific">Hucho hucho</name>
    <name type="common">huchen</name>
    <dbReference type="NCBI Taxonomy" id="62062"/>
    <lineage>
        <taxon>Eukaryota</taxon>
        <taxon>Metazoa</taxon>
        <taxon>Chordata</taxon>
        <taxon>Craniata</taxon>
        <taxon>Vertebrata</taxon>
        <taxon>Euteleostomi</taxon>
        <taxon>Actinopterygii</taxon>
        <taxon>Neopterygii</taxon>
        <taxon>Teleostei</taxon>
        <taxon>Protacanthopterygii</taxon>
        <taxon>Salmoniformes</taxon>
        <taxon>Salmonidae</taxon>
        <taxon>Salmoninae</taxon>
        <taxon>Hucho</taxon>
    </lineage>
</organism>
<dbReference type="GO" id="GO:0016020">
    <property type="term" value="C:membrane"/>
    <property type="evidence" value="ECO:0007669"/>
    <property type="project" value="TreeGrafter"/>
</dbReference>
<dbReference type="SUPFAM" id="SSF56801">
    <property type="entry name" value="Acetyl-CoA synthetase-like"/>
    <property type="match status" value="1"/>
</dbReference>
<accession>A0A4W5LC34</accession>
<reference evidence="2" key="3">
    <citation type="submission" date="2025-09" db="UniProtKB">
        <authorList>
            <consortium name="Ensembl"/>
        </authorList>
    </citation>
    <scope>IDENTIFICATION</scope>
</reference>
<sequence>DVGVWLPDGRLKIIDRKKNIFKLSQGEYVAPEKIELVIKGSVYVNQPFVYGDSLHSVLVGIVVPEEAELKTLAASLGVAGSFEELCANAKVVVDAVQKDIVAVSKKGGLYGFETVRALSLHPEPFTVENDLMTPTFKLKRNEVKKAFLKEIDARRSVSW</sequence>
<dbReference type="GO" id="GO:0005783">
    <property type="term" value="C:endoplasmic reticulum"/>
    <property type="evidence" value="ECO:0007669"/>
    <property type="project" value="TreeGrafter"/>
</dbReference>
<dbReference type="AlphaFoldDB" id="A0A4W5LC34"/>
<evidence type="ECO:0008006" key="4">
    <source>
        <dbReference type="Google" id="ProtNLM"/>
    </source>
</evidence>
<protein>
    <recommendedName>
        <fullName evidence="4">AMP-dependent synthetase/ligase domain-containing protein</fullName>
    </recommendedName>
</protein>
<reference evidence="3" key="1">
    <citation type="submission" date="2018-06" db="EMBL/GenBank/DDBJ databases">
        <title>Genome assembly of Danube salmon.</title>
        <authorList>
            <person name="Macqueen D.J."/>
            <person name="Gundappa M.K."/>
        </authorList>
    </citation>
    <scope>NUCLEOTIDE SEQUENCE [LARGE SCALE GENOMIC DNA]</scope>
</reference>
<evidence type="ECO:0000313" key="2">
    <source>
        <dbReference type="Ensembl" id="ENSHHUP00000023259.1"/>
    </source>
</evidence>
<dbReference type="PANTHER" id="PTHR43272">
    <property type="entry name" value="LONG-CHAIN-FATTY-ACID--COA LIGASE"/>
    <property type="match status" value="1"/>
</dbReference>
<evidence type="ECO:0000256" key="1">
    <source>
        <dbReference type="ARBA" id="ARBA00022598"/>
    </source>
</evidence>
<dbReference type="GeneTree" id="ENSGT00940000156651"/>
<dbReference type="PANTHER" id="PTHR43272:SF107">
    <property type="entry name" value="LONG-CHAIN-FATTY-ACID--COA LIGASE 5"/>
    <property type="match status" value="1"/>
</dbReference>
<dbReference type="STRING" id="62062.ENSHHUP00000023259"/>
<name>A0A4W5LC34_9TELE</name>
<dbReference type="GO" id="GO:0004467">
    <property type="term" value="F:long-chain fatty acid-CoA ligase activity"/>
    <property type="evidence" value="ECO:0007669"/>
    <property type="project" value="TreeGrafter"/>
</dbReference>
<keyword evidence="3" id="KW-1185">Reference proteome</keyword>